<keyword evidence="3" id="KW-0325">Glycoprotein</keyword>
<feature type="compositionally biased region" description="Pro residues" evidence="4">
    <location>
        <begin position="295"/>
        <end position="327"/>
    </location>
</feature>
<keyword evidence="7" id="KW-1185">Reference proteome</keyword>
<feature type="region of interest" description="Disordered" evidence="4">
    <location>
        <begin position="1217"/>
        <end position="1239"/>
    </location>
</feature>
<dbReference type="PANTHER" id="PTHR44103">
    <property type="entry name" value="PROPROTEIN CONVERTASE P"/>
    <property type="match status" value="1"/>
</dbReference>
<dbReference type="InterPro" id="IPR013517">
    <property type="entry name" value="FG-GAP"/>
</dbReference>
<feature type="chain" id="PRO_5044298769" description="VCBS repeat-containing protein" evidence="5">
    <location>
        <begin position="17"/>
        <end position="1540"/>
    </location>
</feature>
<proteinExistence type="predicted"/>
<reference evidence="6 7" key="1">
    <citation type="journal article" date="2024" name="Science">
        <title>Giant polyketide synthase enzymes in the biosynthesis of giant marine polyether toxins.</title>
        <authorList>
            <person name="Fallon T.R."/>
            <person name="Shende V.V."/>
            <person name="Wierzbicki I.H."/>
            <person name="Pendleton A.L."/>
            <person name="Watervoot N.F."/>
            <person name="Auber R.P."/>
            <person name="Gonzalez D.J."/>
            <person name="Wisecaver J.H."/>
            <person name="Moore B.S."/>
        </authorList>
    </citation>
    <scope>NUCLEOTIDE SEQUENCE [LARGE SCALE GENOMIC DNA]</scope>
    <source>
        <strain evidence="6 7">12B1</strain>
    </source>
</reference>
<dbReference type="SMART" id="SM00191">
    <property type="entry name" value="Int_alpha"/>
    <property type="match status" value="2"/>
</dbReference>
<evidence type="ECO:0000313" key="7">
    <source>
        <dbReference type="Proteomes" id="UP001515480"/>
    </source>
</evidence>
<gene>
    <name evidence="6" type="ORF">AB1Y20_021665</name>
</gene>
<dbReference type="Gene3D" id="2.130.10.130">
    <property type="entry name" value="Integrin alpha, N-terminal"/>
    <property type="match status" value="3"/>
</dbReference>
<dbReference type="PANTHER" id="PTHR44103:SF1">
    <property type="entry name" value="PROPROTEIN CONVERTASE P"/>
    <property type="match status" value="1"/>
</dbReference>
<feature type="region of interest" description="Disordered" evidence="4">
    <location>
        <begin position="294"/>
        <end position="329"/>
    </location>
</feature>
<evidence type="ECO:0008006" key="8">
    <source>
        <dbReference type="Google" id="ProtNLM"/>
    </source>
</evidence>
<evidence type="ECO:0000313" key="6">
    <source>
        <dbReference type="EMBL" id="KAL1522020.1"/>
    </source>
</evidence>
<evidence type="ECO:0000256" key="5">
    <source>
        <dbReference type="SAM" id="SignalP"/>
    </source>
</evidence>
<dbReference type="EMBL" id="JBGBPQ010000007">
    <property type="protein sequence ID" value="KAL1522020.1"/>
    <property type="molecule type" value="Genomic_DNA"/>
</dbReference>
<accession>A0AB34JKC1</accession>
<dbReference type="Pfam" id="PF13517">
    <property type="entry name" value="FG-GAP_3"/>
    <property type="match status" value="4"/>
</dbReference>
<evidence type="ECO:0000256" key="4">
    <source>
        <dbReference type="SAM" id="MobiDB-lite"/>
    </source>
</evidence>
<dbReference type="InterPro" id="IPR013519">
    <property type="entry name" value="Int_alpha_beta-p"/>
</dbReference>
<keyword evidence="1 5" id="KW-0732">Signal</keyword>
<protein>
    <recommendedName>
        <fullName evidence="8">VCBS repeat-containing protein</fullName>
    </recommendedName>
</protein>
<keyword evidence="2" id="KW-0677">Repeat</keyword>
<comment type="caution">
    <text evidence="6">The sequence shown here is derived from an EMBL/GenBank/DDBJ whole genome shotgun (WGS) entry which is preliminary data.</text>
</comment>
<feature type="signal peptide" evidence="5">
    <location>
        <begin position="1"/>
        <end position="16"/>
    </location>
</feature>
<dbReference type="SUPFAM" id="SSF69318">
    <property type="entry name" value="Integrin alpha N-terminal domain"/>
    <property type="match status" value="3"/>
</dbReference>
<organism evidence="6 7">
    <name type="scientific">Prymnesium parvum</name>
    <name type="common">Toxic golden alga</name>
    <dbReference type="NCBI Taxonomy" id="97485"/>
    <lineage>
        <taxon>Eukaryota</taxon>
        <taxon>Haptista</taxon>
        <taxon>Haptophyta</taxon>
        <taxon>Prymnesiophyceae</taxon>
        <taxon>Prymnesiales</taxon>
        <taxon>Prymnesiaceae</taxon>
        <taxon>Prymnesium</taxon>
    </lineage>
</organism>
<dbReference type="InterPro" id="IPR028994">
    <property type="entry name" value="Integrin_alpha_N"/>
</dbReference>
<evidence type="ECO:0000256" key="3">
    <source>
        <dbReference type="ARBA" id="ARBA00023180"/>
    </source>
</evidence>
<name>A0AB34JKC1_PRYPA</name>
<dbReference type="Proteomes" id="UP001515480">
    <property type="component" value="Unassembled WGS sequence"/>
</dbReference>
<sequence>MRLLLRCCLLLVGLHAQTQLPCQGEGNVFVDLLFPSTTLNISNLGGLGGYNPDLPGCGTDPFPIGGEHCVTVWPPGTPKYIQFDNITVYNGRTVMIRVTNDTEYTPNNLGWNRVFGDFAYTNIAGGTNVLLQYDLLYEDDESPAVLPNFAITLYDFDMGPGQDTDERSIEYVTICGATTPLDSSEIFDIAPAIELFFQTSYPFTITNIPTGNSITDDSTWTGTFAADCTSARALTVGNDTDNPASSTSLTDVQKSKAFFNIFESTSRFRVFFASTGNQFGRNFLLAGDSSVLPPCDRPPPLSPVPSPPPPLPPPPPPPTPHPPPQPIQPTERWGRYIIELNQTYPATRSRIDETSIQTQVGLTTTSGVMSLAVDINGDTFTDFIVDGKLFLGVSTTVTDFSTLVPTRIGTEVQRFTSVTTADVDGDLDIDIIVTYEKDSTTPLKSSGIKVYANPGDSDFSTVTPYLVGSTDMNTVSVTVQDVNGDSEPDIIAANRNQVSRIFINDNSQAGVVRFQSFSTSVQIGSAQDPTNVIKVADLDNDGFVDFIVGNGAGTQSKTYRTSGVNALNVFLEAAIPFGDAGDDTFDLAVLPLSSTQVDIILGNNGQTNKVYLGTGTTTDFSAITGTNIGIDTDSTRSIKVGQMNIATDAFLDIVAGNAGQTDKVYLNPGSDVFTSVTAIEISPDAKDTRGLTLNDVDGDLVLDVTITTAAGLTETYINDIDEVTTDNFLPAQAIGGGGTPSRAIAVGDLDSNGFKDIISGNQMYLNTGSGDFSAVEPYTLGGNFEPRSIAIADIDNDGDMDVVMGMITATGVSTGALKVFLNPSGYMDRFLQDVDAFDVTGSAGQTTTSIVLTDLNGDGYMDLVVGCSGTENYYYINPGNGRFDGVTGVQFDTSTDNTESVYVADFNKDGVKDIAVGNNGQVNKMYLGSLTGTTYTLGASSNIGSETDATYAISAGLLNDDDVLDIVTGNYIQTNKVYLGSVTAATYSVATPYGMTAAGLPPPTEATRALIVVDTDGDGWMDVVYGNYGEQNRVYLGLGDGTFKSVRGIGSTLHDTVAMLTTDFNNDGNVDALAANTDAGMEVTLGVSVIVPFDLDAITAKIAQVQSLEPGIQAANPGATIDGIEVIVGDPVTGGDLTNFDGTPESACRDQPSGYYPVTTRFYIEFPLVVCYTPECIILNPLEGIGKAIVKSDNTRIPECPASGISYSHIHREVLREGALPSPPPSPPPFPPPFPPDHATLSARRDPHLSFAHGGHADFKGDNGAIYNLVSAKNVSFNAKFVYDDFHLPRKLVHGSYIGSVYWVFRTYCPTCDNWGPKRHSRIITVEFNATSKERNPAVVRESGKPEAHNVFEGSGTWRADNVQVSVHGHGRTVVVTDGKWKFSASCKEFPNAGANPGKFLLHVNVDTLYDADHDVVAPHGLIGQSYDGDSVGIDGAQDDYRSAGSEMSTAAQAEGAIEGTGADYKVASAFATDFKYSRFDAVKASPRDFSALKGRRVPFVRTSGGAGTAPALNVISGDDEMTGDAITRAINRIHPQLDA</sequence>
<evidence type="ECO:0000256" key="2">
    <source>
        <dbReference type="ARBA" id="ARBA00022737"/>
    </source>
</evidence>
<feature type="compositionally biased region" description="Pro residues" evidence="4">
    <location>
        <begin position="1221"/>
        <end position="1236"/>
    </location>
</feature>
<evidence type="ECO:0000256" key="1">
    <source>
        <dbReference type="ARBA" id="ARBA00022729"/>
    </source>
</evidence>